<name>A0AAN9KYD7_CANGL</name>
<accession>A0AAN9KYD7</accession>
<feature type="region of interest" description="Disordered" evidence="1">
    <location>
        <begin position="70"/>
        <end position="89"/>
    </location>
</feature>
<keyword evidence="3" id="KW-1185">Reference proteome</keyword>
<dbReference type="AlphaFoldDB" id="A0AAN9KYD7"/>
<dbReference type="Proteomes" id="UP001367508">
    <property type="component" value="Unassembled WGS sequence"/>
</dbReference>
<sequence>MDHSPYGMCFQFGLLTYIAEGFCFNNRVFKDCDNMRCAHGPLTRVDQMDEAIDYIKSLETRVKMAQEKKESLMKTKRPRSEHCSSASQSPEIEIREMGSSLQIILTCGFDEYFIFKEVIRILNEENLDIKSAHSSLAGNSMLHIMRAEQSFQVGKTSISERLERLIDGHR</sequence>
<reference evidence="2 3" key="1">
    <citation type="submission" date="2024-01" db="EMBL/GenBank/DDBJ databases">
        <title>The genomes of 5 underutilized Papilionoideae crops provide insights into root nodulation and disease resistanc.</title>
        <authorList>
            <person name="Jiang F."/>
        </authorList>
    </citation>
    <scope>NUCLEOTIDE SEQUENCE [LARGE SCALE GENOMIC DNA]</scope>
    <source>
        <strain evidence="2">LVBAO_FW01</strain>
        <tissue evidence="2">Leaves</tissue>
    </source>
</reference>
<gene>
    <name evidence="2" type="ORF">VNO77_28499</name>
</gene>
<comment type="caution">
    <text evidence="2">The sequence shown here is derived from an EMBL/GenBank/DDBJ whole genome shotgun (WGS) entry which is preliminary data.</text>
</comment>
<dbReference type="PANTHER" id="PTHR13935">
    <property type="entry name" value="ACHAETE-SCUTE TRANSCRIPTION FACTOR-RELATED"/>
    <property type="match status" value="1"/>
</dbReference>
<dbReference type="PANTHER" id="PTHR13935:SF63">
    <property type="entry name" value="BHLH DOMAIN-CONTAINING PROTEIN"/>
    <property type="match status" value="1"/>
</dbReference>
<dbReference type="GO" id="GO:0090575">
    <property type="term" value="C:RNA polymerase II transcription regulator complex"/>
    <property type="evidence" value="ECO:0007669"/>
    <property type="project" value="TreeGrafter"/>
</dbReference>
<dbReference type="GO" id="GO:0000977">
    <property type="term" value="F:RNA polymerase II transcription regulatory region sequence-specific DNA binding"/>
    <property type="evidence" value="ECO:0007669"/>
    <property type="project" value="TreeGrafter"/>
</dbReference>
<organism evidence="2 3">
    <name type="scientific">Canavalia gladiata</name>
    <name type="common">Sword bean</name>
    <name type="synonym">Dolichos gladiatus</name>
    <dbReference type="NCBI Taxonomy" id="3824"/>
    <lineage>
        <taxon>Eukaryota</taxon>
        <taxon>Viridiplantae</taxon>
        <taxon>Streptophyta</taxon>
        <taxon>Embryophyta</taxon>
        <taxon>Tracheophyta</taxon>
        <taxon>Spermatophyta</taxon>
        <taxon>Magnoliopsida</taxon>
        <taxon>eudicotyledons</taxon>
        <taxon>Gunneridae</taxon>
        <taxon>Pentapetalae</taxon>
        <taxon>rosids</taxon>
        <taxon>fabids</taxon>
        <taxon>Fabales</taxon>
        <taxon>Fabaceae</taxon>
        <taxon>Papilionoideae</taxon>
        <taxon>50 kb inversion clade</taxon>
        <taxon>NPAAA clade</taxon>
        <taxon>indigoferoid/millettioid clade</taxon>
        <taxon>Phaseoleae</taxon>
        <taxon>Canavalia</taxon>
    </lineage>
</organism>
<dbReference type="EMBL" id="JAYMYQ010000006">
    <property type="protein sequence ID" value="KAK7324712.1"/>
    <property type="molecule type" value="Genomic_DNA"/>
</dbReference>
<evidence type="ECO:0000256" key="1">
    <source>
        <dbReference type="SAM" id="MobiDB-lite"/>
    </source>
</evidence>
<protein>
    <submittedName>
        <fullName evidence="2">Uncharacterized protein</fullName>
    </submittedName>
</protein>
<feature type="compositionally biased region" description="Basic and acidic residues" evidence="1">
    <location>
        <begin position="70"/>
        <end position="82"/>
    </location>
</feature>
<dbReference type="InterPro" id="IPR015660">
    <property type="entry name" value="MASH1/Ascl1a-like"/>
</dbReference>
<proteinExistence type="predicted"/>
<dbReference type="GO" id="GO:0000981">
    <property type="term" value="F:DNA-binding transcription factor activity, RNA polymerase II-specific"/>
    <property type="evidence" value="ECO:0007669"/>
    <property type="project" value="TreeGrafter"/>
</dbReference>
<evidence type="ECO:0000313" key="2">
    <source>
        <dbReference type="EMBL" id="KAK7324712.1"/>
    </source>
</evidence>
<evidence type="ECO:0000313" key="3">
    <source>
        <dbReference type="Proteomes" id="UP001367508"/>
    </source>
</evidence>